<protein>
    <recommendedName>
        <fullName evidence="4">FtsK domain-containing protein</fullName>
    </recommendedName>
</protein>
<feature type="domain" description="FtsK" evidence="4">
    <location>
        <begin position="20"/>
        <end position="216"/>
    </location>
</feature>
<keyword evidence="2 3" id="KW-0067">ATP-binding</keyword>
<dbReference type="AlphaFoldDB" id="A0A7T0KMR7"/>
<evidence type="ECO:0000259" key="4">
    <source>
        <dbReference type="PROSITE" id="PS50901"/>
    </source>
</evidence>
<dbReference type="KEGG" id="cqn:G7Y29_00580"/>
<dbReference type="SUPFAM" id="SSF52540">
    <property type="entry name" value="P-loop containing nucleoside triphosphate hydrolases"/>
    <property type="match status" value="1"/>
</dbReference>
<dbReference type="EMBL" id="CP064955">
    <property type="protein sequence ID" value="QPK83362.1"/>
    <property type="molecule type" value="Genomic_DNA"/>
</dbReference>
<dbReference type="PANTHER" id="PTHR22683:SF41">
    <property type="entry name" value="DNA TRANSLOCASE FTSK"/>
    <property type="match status" value="1"/>
</dbReference>
<dbReference type="InterPro" id="IPR027417">
    <property type="entry name" value="P-loop_NTPase"/>
</dbReference>
<reference evidence="5 6" key="1">
    <citation type="submission" date="2020-11" db="EMBL/GenBank/DDBJ databases">
        <title>Corynebacterium sp. MC1420.</title>
        <authorList>
            <person name="Zhou J."/>
        </authorList>
    </citation>
    <scope>NUCLEOTIDE SEQUENCE [LARGE SCALE GENOMIC DNA]</scope>
    <source>
        <strain evidence="5 6">MC1420</strain>
    </source>
</reference>
<evidence type="ECO:0000313" key="6">
    <source>
        <dbReference type="Proteomes" id="UP000594586"/>
    </source>
</evidence>
<feature type="binding site" evidence="3">
    <location>
        <begin position="37"/>
        <end position="44"/>
    </location>
    <ligand>
        <name>ATP</name>
        <dbReference type="ChEBI" id="CHEBI:30616"/>
    </ligand>
</feature>
<proteinExistence type="predicted"/>
<dbReference type="Gene3D" id="3.40.50.300">
    <property type="entry name" value="P-loop containing nucleotide triphosphate hydrolases"/>
    <property type="match status" value="1"/>
</dbReference>
<dbReference type="GO" id="GO:0005524">
    <property type="term" value="F:ATP binding"/>
    <property type="evidence" value="ECO:0007669"/>
    <property type="project" value="UniProtKB-UniRule"/>
</dbReference>
<dbReference type="InterPro" id="IPR002543">
    <property type="entry name" value="FtsK_dom"/>
</dbReference>
<dbReference type="Pfam" id="PF01580">
    <property type="entry name" value="FtsK_SpoIIIE"/>
    <property type="match status" value="1"/>
</dbReference>
<evidence type="ECO:0000256" key="3">
    <source>
        <dbReference type="PROSITE-ProRule" id="PRU00289"/>
    </source>
</evidence>
<name>A0A7T0KMR7_9CORY</name>
<gene>
    <name evidence="5" type="ORF">G7Y29_00580</name>
</gene>
<dbReference type="RefSeq" id="WP_165002948.1">
    <property type="nucleotide sequence ID" value="NZ_CP064955.1"/>
</dbReference>
<organism evidence="5 6">
    <name type="scientific">Corynebacterium qintianiae</name>
    <dbReference type="NCBI Taxonomy" id="2709392"/>
    <lineage>
        <taxon>Bacteria</taxon>
        <taxon>Bacillati</taxon>
        <taxon>Actinomycetota</taxon>
        <taxon>Actinomycetes</taxon>
        <taxon>Mycobacteriales</taxon>
        <taxon>Corynebacteriaceae</taxon>
        <taxon>Corynebacterium</taxon>
    </lineage>
</organism>
<evidence type="ECO:0000313" key="5">
    <source>
        <dbReference type="EMBL" id="QPK83362.1"/>
    </source>
</evidence>
<evidence type="ECO:0000256" key="1">
    <source>
        <dbReference type="ARBA" id="ARBA00022741"/>
    </source>
</evidence>
<dbReference type="PANTHER" id="PTHR22683">
    <property type="entry name" value="SPORULATION PROTEIN RELATED"/>
    <property type="match status" value="1"/>
</dbReference>
<accession>A0A7T0KMR7</accession>
<keyword evidence="1 3" id="KW-0547">Nucleotide-binding</keyword>
<dbReference type="GO" id="GO:0003677">
    <property type="term" value="F:DNA binding"/>
    <property type="evidence" value="ECO:0007669"/>
    <property type="project" value="InterPro"/>
</dbReference>
<keyword evidence="6" id="KW-1185">Reference proteome</keyword>
<sequence>MAIEEEKKNRAIELGVTQTGRPVSFSIDEPTHIAIQGMTRSGKSATTYYFLSELAGHRGVEIHFLDITTLLAAPFNEVGASGLSATGTRDADQYLTVLETLLKRMNSRIDELSALKRDKIQSFSPAYPLQVVVIEELPSLVCWLEDEDKVSGRKPAERNTPRFISMLRQLLAQGLKVGVMCLLIAQRFDAAVISGPARSNLGLRICLRVDDRDAVAMLFSDATSNHVDAIVSAPPGCGFLSSPTQRLAKVRLNYREYADYRSRVEACVHPNIDEHATRAQSR</sequence>
<evidence type="ECO:0000256" key="2">
    <source>
        <dbReference type="ARBA" id="ARBA00022840"/>
    </source>
</evidence>
<dbReference type="PROSITE" id="PS50901">
    <property type="entry name" value="FTSK"/>
    <property type="match status" value="1"/>
</dbReference>
<dbReference type="Proteomes" id="UP000594586">
    <property type="component" value="Chromosome"/>
</dbReference>
<dbReference type="InterPro" id="IPR050206">
    <property type="entry name" value="FtsK/SpoIIIE/SftA"/>
</dbReference>